<keyword evidence="4" id="KW-0479">Metal-binding</keyword>
<dbReference type="CDD" id="cd01627">
    <property type="entry name" value="HAD_TPP"/>
    <property type="match status" value="1"/>
</dbReference>
<evidence type="ECO:0000256" key="4">
    <source>
        <dbReference type="RuleBase" id="RU361117"/>
    </source>
</evidence>
<evidence type="ECO:0000256" key="2">
    <source>
        <dbReference type="ARBA" id="ARBA00008770"/>
    </source>
</evidence>
<dbReference type="NCBIfam" id="TIGR01484">
    <property type="entry name" value="HAD-SF-IIB"/>
    <property type="match status" value="1"/>
</dbReference>
<dbReference type="Pfam" id="PF02358">
    <property type="entry name" value="Trehalose_PPase"/>
    <property type="match status" value="1"/>
</dbReference>
<dbReference type="Gene3D" id="3.40.50.1000">
    <property type="entry name" value="HAD superfamily/HAD-like"/>
    <property type="match status" value="1"/>
</dbReference>
<evidence type="ECO:0000256" key="3">
    <source>
        <dbReference type="ARBA" id="ARBA00022801"/>
    </source>
</evidence>
<evidence type="ECO:0000256" key="1">
    <source>
        <dbReference type="ARBA" id="ARBA00005199"/>
    </source>
</evidence>
<dbReference type="InterPro" id="IPR044651">
    <property type="entry name" value="OTSB-like"/>
</dbReference>
<dbReference type="EMBL" id="CABFWF030000015">
    <property type="protein sequence ID" value="CAD7051836.1"/>
    <property type="molecule type" value="Genomic_DNA"/>
</dbReference>
<comment type="catalytic activity">
    <reaction evidence="4">
        <text>alpha,alpha-trehalose 6-phosphate + H2O = alpha,alpha-trehalose + phosphate</text>
        <dbReference type="Rhea" id="RHEA:23420"/>
        <dbReference type="ChEBI" id="CHEBI:15377"/>
        <dbReference type="ChEBI" id="CHEBI:16551"/>
        <dbReference type="ChEBI" id="CHEBI:43474"/>
        <dbReference type="ChEBI" id="CHEBI:58429"/>
        <dbReference type="EC" id="3.1.3.12"/>
    </reaction>
</comment>
<comment type="cofactor">
    <cofactor evidence="4">
        <name>Mg(2+)</name>
        <dbReference type="ChEBI" id="CHEBI:18420"/>
    </cofactor>
</comment>
<evidence type="ECO:0000313" key="6">
    <source>
        <dbReference type="Proteomes" id="UP000606921"/>
    </source>
</evidence>
<name>A0ABN7JX35_9HYPH</name>
<dbReference type="EC" id="3.1.3.12" evidence="4"/>
<protein>
    <recommendedName>
        <fullName evidence="4">Trehalose 6-phosphate phosphatase</fullName>
        <ecNumber evidence="4">3.1.3.12</ecNumber>
    </recommendedName>
</protein>
<dbReference type="SUPFAM" id="SSF56784">
    <property type="entry name" value="HAD-like"/>
    <property type="match status" value="1"/>
</dbReference>
<comment type="similarity">
    <text evidence="2 4">Belongs to the trehalose phosphatase family.</text>
</comment>
<dbReference type="InterPro" id="IPR006379">
    <property type="entry name" value="HAD-SF_hydro_IIB"/>
</dbReference>
<comment type="caution">
    <text evidence="5">The sequence shown here is derived from an EMBL/GenBank/DDBJ whole genome shotgun (WGS) entry which is preliminary data.</text>
</comment>
<comment type="pathway">
    <text evidence="1 4">Glycan biosynthesis; trehalose biosynthesis.</text>
</comment>
<keyword evidence="3 4" id="KW-0378">Hydrolase</keyword>
<accession>A0ABN7JX35</accession>
<dbReference type="InterPro" id="IPR036412">
    <property type="entry name" value="HAD-like_sf"/>
</dbReference>
<organism evidence="5 6">
    <name type="scientific">Pseudorhizobium endolithicum</name>
    <dbReference type="NCBI Taxonomy" id="1191678"/>
    <lineage>
        <taxon>Bacteria</taxon>
        <taxon>Pseudomonadati</taxon>
        <taxon>Pseudomonadota</taxon>
        <taxon>Alphaproteobacteria</taxon>
        <taxon>Hyphomicrobiales</taxon>
        <taxon>Rhizobiaceae</taxon>
        <taxon>Rhizobium/Agrobacterium group</taxon>
        <taxon>Pseudorhizobium</taxon>
    </lineage>
</organism>
<keyword evidence="6" id="KW-1185">Reference proteome</keyword>
<dbReference type="Proteomes" id="UP000606921">
    <property type="component" value="Unassembled WGS sequence"/>
</dbReference>
<dbReference type="Gene3D" id="3.30.70.1020">
    <property type="entry name" value="Trehalose-6-phosphate phosphatase related protein, domain 2"/>
    <property type="match status" value="1"/>
</dbReference>
<keyword evidence="4" id="KW-0460">Magnesium</keyword>
<dbReference type="PANTHER" id="PTHR43768">
    <property type="entry name" value="TREHALOSE 6-PHOSPHATE PHOSPHATASE"/>
    <property type="match status" value="1"/>
</dbReference>
<comment type="function">
    <text evidence="4">Removes the phosphate from trehalose 6-phosphate to produce free trehalose.</text>
</comment>
<reference evidence="5 6" key="1">
    <citation type="submission" date="2020-11" db="EMBL/GenBank/DDBJ databases">
        <authorList>
            <person name="Lassalle F."/>
        </authorList>
    </citation>
    <scope>NUCLEOTIDE SEQUENCE [LARGE SCALE GENOMIC DNA]</scope>
    <source>
        <strain evidence="5 6">JC140</strain>
    </source>
</reference>
<proteinExistence type="inferred from homology"/>
<sequence>MPYSDPTPSGNAQAPLRSTDRFVDMLISEPEAWALFLDIDGTLIDIAPSPDAIIVPADLPRRLQEVSDHLGGALALVTGRSLPYADKLFEPFSFPVAGLHGAERRMSDGTVGRVVATAAFEEVKDALTAAAGQWPGVLIEDKGAAVAAHYRQAPEWQGEVEKAMEFYLLQAGPDFTLQRGKMVFEIRPARASKGSAVQDYLEEAPFKGRRPIAIGDDVTDEAMFRTVNMLGGHSIRIAAEPGDTEAAEIFPSPEHLRQALARIAGGGEGPAASSQKGIIA</sequence>
<dbReference type="InterPro" id="IPR003337">
    <property type="entry name" value="Trehalose_PPase"/>
</dbReference>
<dbReference type="PANTHER" id="PTHR43768:SF3">
    <property type="entry name" value="TREHALOSE 6-PHOSPHATE PHOSPHATASE"/>
    <property type="match status" value="1"/>
</dbReference>
<dbReference type="NCBIfam" id="TIGR00685">
    <property type="entry name" value="T6PP"/>
    <property type="match status" value="1"/>
</dbReference>
<evidence type="ECO:0000313" key="5">
    <source>
        <dbReference type="EMBL" id="CAD7051836.1"/>
    </source>
</evidence>
<dbReference type="InterPro" id="IPR023214">
    <property type="entry name" value="HAD_sf"/>
</dbReference>
<gene>
    <name evidence="5" type="ORF">REJC140_01781</name>
</gene>